<evidence type="ECO:0000313" key="4">
    <source>
        <dbReference type="Proteomes" id="UP000001876"/>
    </source>
</evidence>
<keyword evidence="4" id="KW-1185">Reference proteome</keyword>
<dbReference type="eggNOG" id="ENOG502SEUV">
    <property type="taxonomic scope" value="Eukaryota"/>
</dbReference>
<dbReference type="Pfam" id="PF21836">
    <property type="entry name" value="DUF6895"/>
    <property type="match status" value="1"/>
</dbReference>
<feature type="region of interest" description="Disordered" evidence="1">
    <location>
        <begin position="1"/>
        <end position="135"/>
    </location>
</feature>
<feature type="region of interest" description="Disordered" evidence="1">
    <location>
        <begin position="885"/>
        <end position="965"/>
    </location>
</feature>
<dbReference type="Proteomes" id="UP000001876">
    <property type="component" value="Unassembled WGS sequence"/>
</dbReference>
<proteinExistence type="predicted"/>
<dbReference type="KEGG" id="mpp:MICPUCDRAFT_42436"/>
<feature type="region of interest" description="Disordered" evidence="1">
    <location>
        <begin position="314"/>
        <end position="375"/>
    </location>
</feature>
<feature type="domain" description="DUF6895" evidence="2">
    <location>
        <begin position="758"/>
        <end position="865"/>
    </location>
</feature>
<reference evidence="3 4" key="1">
    <citation type="journal article" date="2009" name="Science">
        <title>Green evolution and dynamic adaptations revealed by genomes of the marine picoeukaryotes Micromonas.</title>
        <authorList>
            <person name="Worden A.Z."/>
            <person name="Lee J.H."/>
            <person name="Mock T."/>
            <person name="Rouze P."/>
            <person name="Simmons M.P."/>
            <person name="Aerts A.L."/>
            <person name="Allen A.E."/>
            <person name="Cuvelier M.L."/>
            <person name="Derelle E."/>
            <person name="Everett M.V."/>
            <person name="Foulon E."/>
            <person name="Grimwood J."/>
            <person name="Gundlach H."/>
            <person name="Henrissat B."/>
            <person name="Napoli C."/>
            <person name="McDonald S.M."/>
            <person name="Parker M.S."/>
            <person name="Rombauts S."/>
            <person name="Salamov A."/>
            <person name="Von Dassow P."/>
            <person name="Badger J.H."/>
            <person name="Coutinho P.M."/>
            <person name="Demir E."/>
            <person name="Dubchak I."/>
            <person name="Gentemann C."/>
            <person name="Eikrem W."/>
            <person name="Gready J.E."/>
            <person name="John U."/>
            <person name="Lanier W."/>
            <person name="Lindquist E.A."/>
            <person name="Lucas S."/>
            <person name="Mayer K.F."/>
            <person name="Moreau H."/>
            <person name="Not F."/>
            <person name="Otillar R."/>
            <person name="Panaud O."/>
            <person name="Pangilinan J."/>
            <person name="Paulsen I."/>
            <person name="Piegu B."/>
            <person name="Poliakov A."/>
            <person name="Robbens S."/>
            <person name="Schmutz J."/>
            <person name="Toulza E."/>
            <person name="Wyss T."/>
            <person name="Zelensky A."/>
            <person name="Zhou K."/>
            <person name="Armbrust E.V."/>
            <person name="Bhattacharya D."/>
            <person name="Goodenough U.W."/>
            <person name="Van de Peer Y."/>
            <person name="Grigoriev I.V."/>
        </authorList>
    </citation>
    <scope>NUCLEOTIDE SEQUENCE [LARGE SCALE GENOMIC DNA]</scope>
    <source>
        <strain evidence="3 4">CCMP1545</strain>
    </source>
</reference>
<feature type="region of interest" description="Disordered" evidence="1">
    <location>
        <begin position="425"/>
        <end position="448"/>
    </location>
</feature>
<feature type="compositionally biased region" description="Acidic residues" evidence="1">
    <location>
        <begin position="434"/>
        <end position="447"/>
    </location>
</feature>
<feature type="compositionally biased region" description="Acidic residues" evidence="1">
    <location>
        <begin position="51"/>
        <end position="61"/>
    </location>
</feature>
<evidence type="ECO:0000256" key="1">
    <source>
        <dbReference type="SAM" id="MobiDB-lite"/>
    </source>
</evidence>
<dbReference type="OMA" id="YFVTHKV"/>
<accession>C1N4K5</accession>
<feature type="compositionally biased region" description="Basic and acidic residues" evidence="1">
    <location>
        <begin position="899"/>
        <end position="918"/>
    </location>
</feature>
<gene>
    <name evidence="3" type="ORF">MICPUCDRAFT_42436</name>
</gene>
<name>C1N4K5_MICPC</name>
<feature type="compositionally biased region" description="Basic and acidic residues" evidence="1">
    <location>
        <begin position="933"/>
        <end position="959"/>
    </location>
</feature>
<dbReference type="OrthoDB" id="21513at2759"/>
<dbReference type="RefSeq" id="XP_003063015.1">
    <property type="nucleotide sequence ID" value="XM_003062969.1"/>
</dbReference>
<dbReference type="EMBL" id="GG663747">
    <property type="protein sequence ID" value="EEH52954.1"/>
    <property type="molecule type" value="Genomic_DNA"/>
</dbReference>
<protein>
    <submittedName>
        <fullName evidence="3">Predicted protein</fullName>
    </submittedName>
</protein>
<dbReference type="GeneID" id="9688246"/>
<evidence type="ECO:0000259" key="2">
    <source>
        <dbReference type="Pfam" id="PF21836"/>
    </source>
</evidence>
<evidence type="ECO:0000313" key="3">
    <source>
        <dbReference type="EMBL" id="EEH52954.1"/>
    </source>
</evidence>
<feature type="compositionally biased region" description="Low complexity" evidence="1">
    <location>
        <begin position="92"/>
        <end position="102"/>
    </location>
</feature>
<dbReference type="AlphaFoldDB" id="C1N4K5"/>
<organism evidence="4">
    <name type="scientific">Micromonas pusilla (strain CCMP1545)</name>
    <name type="common">Picoplanktonic green alga</name>
    <dbReference type="NCBI Taxonomy" id="564608"/>
    <lineage>
        <taxon>Eukaryota</taxon>
        <taxon>Viridiplantae</taxon>
        <taxon>Chlorophyta</taxon>
        <taxon>Mamiellophyceae</taxon>
        <taxon>Mamiellales</taxon>
        <taxon>Mamiellaceae</taxon>
        <taxon>Micromonas</taxon>
    </lineage>
</organism>
<feature type="compositionally biased region" description="Gly residues" evidence="1">
    <location>
        <begin position="318"/>
        <end position="330"/>
    </location>
</feature>
<sequence>MDDSLAALALGSPSKPRRTLNPRETKTAAARNPRAMPTKGTHVRFSASSESDCDSSGDDDERSGHDARARANANASSSSDDPVPTPTPHTPSPAATANANADADGDGENREEEGIPRPPRPTTTEPARTSASGMRAWLNELKDLRRALKKDRINDERARRATDDAITVHLARADEVLREMIDRRNRLQNEASSAAAARGGDHEMRRLQLFDADAFVILSEILEYQTRKFFDPLCVVSAGMVARYVAAKFPGNAPQRGGDVLGDAREDVDWDAMGAKLWNIGAHLGGGVRLRALGNSMVGSGAFAGGVDRRIAEERGPGGKVGRVGGGGGWRTNDHDRGRARNKKGATAPVSRPATLKNAADATEGQPGGARSEANERLERLARTLETDGAADLAKHFFDATSFSKSVEKLLDVATLVAGGNAAIAPVHEKEEGEGGEDDDEDEGEDDAGARLKTGCELSIAEATPRLDDNPDDNHAFVFQFDLKTWRAMGGCEDDDANRDADAAAADGGGAKKSKYYGNGLFGGGLPEDAYVMPVNADPYEAMLDGDPARSRAALDTLRLSDRDRVVCAGIAYIYREAFLGETFFRAWGSDVVGVFHAFSVAAPGGPVKELSTRAARAVADHWLQCNHEMPVGATSEDVIFFNQGSFVLSRMGIEHGALKSQILSHAVRFDSRWYLGLDLNDPATYQNNCGDACWKKLTNALICSFFLEGNGVEPEIRGDTATDVKRHCERRDDGEINAREEWDYGDRDARESPEFEAQCYFVTHKVFTATDWCRRKLKPEQWRRERDFLLRHLTHTWKVMRDVHLCGEFVQTLRCFGDKESNNAEIKAAVAFIVRSQDQSTGGWEVRAADFKNAYHATVCAVGALICPLMGDAADKVTPLEADVDRGSKRQRAAAAARAKEAADKRATSRGAEKDPPARATTYSWESGADETATRDVEPPRKRRGRPIESERTNETNERNATLD</sequence>
<dbReference type="InterPro" id="IPR054190">
    <property type="entry name" value="DUF6895"/>
</dbReference>
<feature type="compositionally biased region" description="Low complexity" evidence="1">
    <location>
        <begin position="70"/>
        <end position="82"/>
    </location>
</feature>